<dbReference type="RefSeq" id="WP_264462793.1">
    <property type="nucleotide sequence ID" value="NZ_JAOXJG010000026.1"/>
</dbReference>
<evidence type="ECO:0000313" key="2">
    <source>
        <dbReference type="Proteomes" id="UP001060566"/>
    </source>
</evidence>
<sequence length="77" mass="8719">MRNLTTTLEINVLVEMAAHARLVASQSDNMDLVIVSGEMVKSVEGMIVKTSYTDAEFHRMSIDRYKKLVEEQTKDAE</sequence>
<accession>A0ABT3EZS8</accession>
<reference evidence="1" key="1">
    <citation type="submission" date="2022-10" db="EMBL/GenBank/DDBJ databases">
        <title>De novo draft assembly of the Pseudomonas pretiosus genome isolated from the plants rhizorohere.</title>
        <authorList>
            <person name="Robas M."/>
            <person name="Fernandez V.M."/>
            <person name="Provanza A."/>
            <person name="Jimenez P.A."/>
        </authorList>
    </citation>
    <scope>NUCLEOTIDE SEQUENCE</scope>
    <source>
        <strain evidence="1">SAICEU11T</strain>
    </source>
</reference>
<dbReference type="GeneID" id="301200750"/>
<proteinExistence type="predicted"/>
<keyword evidence="2" id="KW-1185">Reference proteome</keyword>
<comment type="caution">
    <text evidence="1">The sequence shown here is derived from an EMBL/GenBank/DDBJ whole genome shotgun (WGS) entry which is preliminary data.</text>
</comment>
<dbReference type="Proteomes" id="UP001060566">
    <property type="component" value="Unassembled WGS sequence"/>
</dbReference>
<gene>
    <name evidence="1" type="ORF">NGM45_22965</name>
</gene>
<name>A0ABT3EZS8_9BACI</name>
<organism evidence="1 2">
    <name type="scientific">Bacillus pretiosus</name>
    <dbReference type="NCBI Taxonomy" id="2983392"/>
    <lineage>
        <taxon>Bacteria</taxon>
        <taxon>Bacillati</taxon>
        <taxon>Bacillota</taxon>
        <taxon>Bacilli</taxon>
        <taxon>Bacillales</taxon>
        <taxon>Bacillaceae</taxon>
        <taxon>Bacillus</taxon>
    </lineage>
</organism>
<dbReference type="EMBL" id="JAOXJG010000026">
    <property type="protein sequence ID" value="MCW1241889.1"/>
    <property type="molecule type" value="Genomic_DNA"/>
</dbReference>
<evidence type="ECO:0000313" key="1">
    <source>
        <dbReference type="EMBL" id="MCW1241889.1"/>
    </source>
</evidence>
<protein>
    <submittedName>
        <fullName evidence="1">Uncharacterized protein</fullName>
    </submittedName>
</protein>